<sequence>MIKKKFAITGFGSVSPQGFGYVEDPNDAAEVDHQSRSAMFSSWDAIIGFKYTEPSHLHNTKIIVGVEANPVVQGFEAVGLDTKVGGIQVHHYEVWDKFFIIIGVYHLLFNQ</sequence>
<reference evidence="1" key="1">
    <citation type="submission" date="2022-04" db="EMBL/GenBank/DDBJ databases">
        <title>A functionally conserved STORR gene fusion in Papaver species that diverged 16.8 million years ago.</title>
        <authorList>
            <person name="Catania T."/>
        </authorList>
    </citation>
    <scope>NUCLEOTIDE SEQUENCE</scope>
    <source>
        <strain evidence="1">S-188037</strain>
    </source>
</reference>
<dbReference type="Proteomes" id="UP001202328">
    <property type="component" value="Unassembled WGS sequence"/>
</dbReference>
<comment type="caution">
    <text evidence="1">The sequence shown here is derived from an EMBL/GenBank/DDBJ whole genome shotgun (WGS) entry which is preliminary data.</text>
</comment>
<accession>A0AAD4RYW1</accession>
<gene>
    <name evidence="1" type="ORF">MKW98_016558</name>
</gene>
<dbReference type="EMBL" id="JAJJMB010016632">
    <property type="protein sequence ID" value="KAI3845799.1"/>
    <property type="molecule type" value="Genomic_DNA"/>
</dbReference>
<proteinExistence type="predicted"/>
<evidence type="ECO:0000313" key="1">
    <source>
        <dbReference type="EMBL" id="KAI3845799.1"/>
    </source>
</evidence>
<protein>
    <submittedName>
        <fullName evidence="1">Uncharacterized protein</fullName>
    </submittedName>
</protein>
<dbReference type="AlphaFoldDB" id="A0AAD4RYW1"/>
<name>A0AAD4RYW1_9MAGN</name>
<keyword evidence="2" id="KW-1185">Reference proteome</keyword>
<evidence type="ECO:0000313" key="2">
    <source>
        <dbReference type="Proteomes" id="UP001202328"/>
    </source>
</evidence>
<organism evidence="1 2">
    <name type="scientific">Papaver atlanticum</name>
    <dbReference type="NCBI Taxonomy" id="357466"/>
    <lineage>
        <taxon>Eukaryota</taxon>
        <taxon>Viridiplantae</taxon>
        <taxon>Streptophyta</taxon>
        <taxon>Embryophyta</taxon>
        <taxon>Tracheophyta</taxon>
        <taxon>Spermatophyta</taxon>
        <taxon>Magnoliopsida</taxon>
        <taxon>Ranunculales</taxon>
        <taxon>Papaveraceae</taxon>
        <taxon>Papaveroideae</taxon>
        <taxon>Papaver</taxon>
    </lineage>
</organism>